<dbReference type="GO" id="GO:0005524">
    <property type="term" value="F:ATP binding"/>
    <property type="evidence" value="ECO:0007669"/>
    <property type="project" value="UniProtKB-KW"/>
</dbReference>
<feature type="compositionally biased region" description="Basic and acidic residues" evidence="13">
    <location>
        <begin position="268"/>
        <end position="295"/>
    </location>
</feature>
<dbReference type="GO" id="GO:0005874">
    <property type="term" value="C:microtubule"/>
    <property type="evidence" value="ECO:0007669"/>
    <property type="project" value="UniProtKB-KW"/>
</dbReference>
<keyword evidence="6 12" id="KW-0493">Microtubule</keyword>
<proteinExistence type="inferred from homology"/>
<reference evidence="16" key="2">
    <citation type="submission" date="2012-11" db="EMBL/GenBank/DDBJ databases">
        <authorList>
            <person name="Kuo A."/>
            <person name="Curtis B.A."/>
            <person name="Tanifuji G."/>
            <person name="Burki F."/>
            <person name="Gruber A."/>
            <person name="Irimia M."/>
            <person name="Maruyama S."/>
            <person name="Arias M.C."/>
            <person name="Ball S.G."/>
            <person name="Gile G.H."/>
            <person name="Hirakawa Y."/>
            <person name="Hopkins J.F."/>
            <person name="Rensing S.A."/>
            <person name="Schmutz J."/>
            <person name="Symeonidi A."/>
            <person name="Elias M."/>
            <person name="Eveleigh R.J."/>
            <person name="Herman E.K."/>
            <person name="Klute M.J."/>
            <person name="Nakayama T."/>
            <person name="Obornik M."/>
            <person name="Reyes-Prieto A."/>
            <person name="Armbrust E.V."/>
            <person name="Aves S.J."/>
            <person name="Beiko R.G."/>
            <person name="Coutinho P."/>
            <person name="Dacks J.B."/>
            <person name="Durnford D.G."/>
            <person name="Fast N.M."/>
            <person name="Green B.R."/>
            <person name="Grisdale C."/>
            <person name="Hempe F."/>
            <person name="Henrissat B."/>
            <person name="Hoppner M.P."/>
            <person name="Ishida K.-I."/>
            <person name="Kim E."/>
            <person name="Koreny L."/>
            <person name="Kroth P.G."/>
            <person name="Liu Y."/>
            <person name="Malik S.-B."/>
            <person name="Maier U.G."/>
            <person name="McRose D."/>
            <person name="Mock T."/>
            <person name="Neilson J.A."/>
            <person name="Onodera N.T."/>
            <person name="Poole A.M."/>
            <person name="Pritham E.J."/>
            <person name="Richards T.A."/>
            <person name="Rocap G."/>
            <person name="Roy S.W."/>
            <person name="Sarai C."/>
            <person name="Schaack S."/>
            <person name="Shirato S."/>
            <person name="Slamovits C.H."/>
            <person name="Spencer D.F."/>
            <person name="Suzuki S."/>
            <person name="Worden A.Z."/>
            <person name="Zauner S."/>
            <person name="Barry K."/>
            <person name="Bell C."/>
            <person name="Bharti A.K."/>
            <person name="Crow J.A."/>
            <person name="Grimwood J."/>
            <person name="Kramer R."/>
            <person name="Lindquist E."/>
            <person name="Lucas S."/>
            <person name="Salamov A."/>
            <person name="McFadden G.I."/>
            <person name="Lane C.E."/>
            <person name="Keeling P.J."/>
            <person name="Gray M.W."/>
            <person name="Grigoriev I.V."/>
            <person name="Archibald J.M."/>
        </authorList>
    </citation>
    <scope>NUCLEOTIDE SEQUENCE</scope>
    <source>
        <strain evidence="16">CCMP2712</strain>
    </source>
</reference>
<evidence type="ECO:0000256" key="8">
    <source>
        <dbReference type="ARBA" id="ARBA00022840"/>
    </source>
</evidence>
<dbReference type="InterPro" id="IPR022780">
    <property type="entry name" value="Dynein_light_int_chain"/>
</dbReference>
<reference evidence="14 16" key="1">
    <citation type="journal article" date="2012" name="Nature">
        <title>Algal genomes reveal evolutionary mosaicism and the fate of nucleomorphs.</title>
        <authorList>
            <consortium name="DOE Joint Genome Institute"/>
            <person name="Curtis B.A."/>
            <person name="Tanifuji G."/>
            <person name="Burki F."/>
            <person name="Gruber A."/>
            <person name="Irimia M."/>
            <person name="Maruyama S."/>
            <person name="Arias M.C."/>
            <person name="Ball S.G."/>
            <person name="Gile G.H."/>
            <person name="Hirakawa Y."/>
            <person name="Hopkins J.F."/>
            <person name="Kuo A."/>
            <person name="Rensing S.A."/>
            <person name="Schmutz J."/>
            <person name="Symeonidi A."/>
            <person name="Elias M."/>
            <person name="Eveleigh R.J."/>
            <person name="Herman E.K."/>
            <person name="Klute M.J."/>
            <person name="Nakayama T."/>
            <person name="Obornik M."/>
            <person name="Reyes-Prieto A."/>
            <person name="Armbrust E.V."/>
            <person name="Aves S.J."/>
            <person name="Beiko R.G."/>
            <person name="Coutinho P."/>
            <person name="Dacks J.B."/>
            <person name="Durnford D.G."/>
            <person name="Fast N.M."/>
            <person name="Green B.R."/>
            <person name="Grisdale C.J."/>
            <person name="Hempel F."/>
            <person name="Henrissat B."/>
            <person name="Hoppner M.P."/>
            <person name="Ishida K."/>
            <person name="Kim E."/>
            <person name="Koreny L."/>
            <person name="Kroth P.G."/>
            <person name="Liu Y."/>
            <person name="Malik S.B."/>
            <person name="Maier U.G."/>
            <person name="McRose D."/>
            <person name="Mock T."/>
            <person name="Neilson J.A."/>
            <person name="Onodera N.T."/>
            <person name="Poole A.M."/>
            <person name="Pritham E.J."/>
            <person name="Richards T.A."/>
            <person name="Rocap G."/>
            <person name="Roy S.W."/>
            <person name="Sarai C."/>
            <person name="Schaack S."/>
            <person name="Shirato S."/>
            <person name="Slamovits C.H."/>
            <person name="Spencer D.F."/>
            <person name="Suzuki S."/>
            <person name="Worden A.Z."/>
            <person name="Zauner S."/>
            <person name="Barry K."/>
            <person name="Bell C."/>
            <person name="Bharti A.K."/>
            <person name="Crow J.A."/>
            <person name="Grimwood J."/>
            <person name="Kramer R."/>
            <person name="Lindquist E."/>
            <person name="Lucas S."/>
            <person name="Salamov A."/>
            <person name="McFadden G.I."/>
            <person name="Lane C.E."/>
            <person name="Keeling P.J."/>
            <person name="Gray M.W."/>
            <person name="Grigoriev I.V."/>
            <person name="Archibald J.M."/>
        </authorList>
    </citation>
    <scope>NUCLEOTIDE SEQUENCE</scope>
    <source>
        <strain evidence="14 16">CCMP2712</strain>
    </source>
</reference>
<dbReference type="RefSeq" id="XP_005819006.1">
    <property type="nucleotide sequence ID" value="XM_005818949.1"/>
</dbReference>
<comment type="function">
    <text evidence="12">Acts as one of several non-catalytic accessory components of the cytoplasmic dynein 1 complex that are thought to be involved in linking dynein to cargos and to adapter proteins that regulate dynein function. Cytoplasmic dynein 1 acts as a motor for the intracellular retrograde motility of vesicles and organelles along microtubules. May play a role in binding dynein to membranous organelles or chromosomes.</text>
</comment>
<keyword evidence="7 12" id="KW-0547">Nucleotide-binding</keyword>
<dbReference type="InterPro" id="IPR008467">
    <property type="entry name" value="Dynein1_light_intermed_chain"/>
</dbReference>
<evidence type="ECO:0000256" key="3">
    <source>
        <dbReference type="ARBA" id="ARBA00006831"/>
    </source>
</evidence>
<evidence type="ECO:0000256" key="12">
    <source>
        <dbReference type="RuleBase" id="RU366047"/>
    </source>
</evidence>
<dbReference type="PANTHER" id="PTHR12688">
    <property type="entry name" value="DYNEIN LIGHT INTERMEDIATE CHAIN"/>
    <property type="match status" value="1"/>
</dbReference>
<dbReference type="GO" id="GO:0007018">
    <property type="term" value="P:microtubule-based movement"/>
    <property type="evidence" value="ECO:0007669"/>
    <property type="project" value="InterPro"/>
</dbReference>
<keyword evidence="9 12" id="KW-0243">Dynein</keyword>
<dbReference type="Gene3D" id="3.40.50.300">
    <property type="entry name" value="P-loop containing nucleotide triphosphate hydrolases"/>
    <property type="match status" value="1"/>
</dbReference>
<dbReference type="eggNOG" id="KOG3905">
    <property type="taxonomic scope" value="Eukaryota"/>
</dbReference>
<feature type="region of interest" description="Disordered" evidence="13">
    <location>
        <begin position="252"/>
        <end position="339"/>
    </location>
</feature>
<dbReference type="Pfam" id="PF05783">
    <property type="entry name" value="DLIC"/>
    <property type="match status" value="3"/>
</dbReference>
<comment type="similarity">
    <text evidence="3 12">Belongs to the dynein light intermediate chain family.</text>
</comment>
<evidence type="ECO:0000256" key="11">
    <source>
        <dbReference type="ARBA" id="ARBA00023212"/>
    </source>
</evidence>
<dbReference type="CDD" id="cd00882">
    <property type="entry name" value="Ras_like_GTPase"/>
    <property type="match status" value="1"/>
</dbReference>
<dbReference type="GO" id="GO:0000226">
    <property type="term" value="P:microtubule cytoskeleton organization"/>
    <property type="evidence" value="ECO:0007669"/>
    <property type="project" value="TreeGrafter"/>
</dbReference>
<dbReference type="EnsemblProtists" id="EKX32026">
    <property type="protein sequence ID" value="EKX32026"/>
    <property type="gene ID" value="GUITHDRAFT_121793"/>
</dbReference>
<feature type="compositionally biased region" description="Polar residues" evidence="13">
    <location>
        <begin position="296"/>
        <end position="306"/>
    </location>
</feature>
<keyword evidence="4 12" id="KW-0813">Transport</keyword>
<comment type="subcellular location">
    <subcellularLocation>
        <location evidence="2 12">Cytoplasm</location>
        <location evidence="2 12">Cytoskeleton</location>
    </subcellularLocation>
    <subcellularLocation>
        <location evidence="1">Plastid</location>
        <location evidence="1">Chloroplast</location>
    </subcellularLocation>
</comment>
<evidence type="ECO:0000256" key="13">
    <source>
        <dbReference type="SAM" id="MobiDB-lite"/>
    </source>
</evidence>
<evidence type="ECO:0000256" key="6">
    <source>
        <dbReference type="ARBA" id="ARBA00022701"/>
    </source>
</evidence>
<dbReference type="SUPFAM" id="SSF52540">
    <property type="entry name" value="P-loop containing nucleoside triphosphate hydrolases"/>
    <property type="match status" value="1"/>
</dbReference>
<organism evidence="14">
    <name type="scientific">Guillardia theta (strain CCMP2712)</name>
    <name type="common">Cryptophyte</name>
    <dbReference type="NCBI Taxonomy" id="905079"/>
    <lineage>
        <taxon>Eukaryota</taxon>
        <taxon>Cryptophyceae</taxon>
        <taxon>Pyrenomonadales</taxon>
        <taxon>Geminigeraceae</taxon>
        <taxon>Guillardia</taxon>
    </lineage>
</organism>
<dbReference type="GO" id="GO:0045504">
    <property type="term" value="F:dynein heavy chain binding"/>
    <property type="evidence" value="ECO:0007669"/>
    <property type="project" value="TreeGrafter"/>
</dbReference>
<dbReference type="GO" id="GO:0009507">
    <property type="term" value="C:chloroplast"/>
    <property type="evidence" value="ECO:0007669"/>
    <property type="project" value="UniProtKB-SubCell"/>
</dbReference>
<dbReference type="GO" id="GO:0005813">
    <property type="term" value="C:centrosome"/>
    <property type="evidence" value="ECO:0007669"/>
    <property type="project" value="TreeGrafter"/>
</dbReference>
<dbReference type="OrthoDB" id="27603at2759"/>
<dbReference type="HOGENOM" id="CLU_820020_0_0_1"/>
<dbReference type="InterPro" id="IPR027417">
    <property type="entry name" value="P-loop_NTPase"/>
</dbReference>
<dbReference type="GO" id="GO:0005868">
    <property type="term" value="C:cytoplasmic dynein complex"/>
    <property type="evidence" value="ECO:0007669"/>
    <property type="project" value="UniProtKB-UniRule"/>
</dbReference>
<comment type="subunit">
    <text evidence="12">Homodimer. The cytoplasmic dynein 1 complex consists of two catalytic heavy chains (HCs) and a number of non-catalytic subunits presented by intermediate chains (ICs).</text>
</comment>
<name>L1I6Z9_GUITC</name>
<evidence type="ECO:0000313" key="14">
    <source>
        <dbReference type="EMBL" id="EKX32026.1"/>
    </source>
</evidence>
<dbReference type="KEGG" id="gtt:GUITHDRAFT_121793"/>
<evidence type="ECO:0000256" key="5">
    <source>
        <dbReference type="ARBA" id="ARBA00022490"/>
    </source>
</evidence>
<dbReference type="STRING" id="905079.L1I6Z9"/>
<dbReference type="AlphaFoldDB" id="L1I6Z9"/>
<evidence type="ECO:0000313" key="16">
    <source>
        <dbReference type="Proteomes" id="UP000011087"/>
    </source>
</evidence>
<keyword evidence="10 12" id="KW-0505">Motor protein</keyword>
<dbReference type="EMBL" id="JH993217">
    <property type="protein sequence ID" value="EKX32026.1"/>
    <property type="molecule type" value="Genomic_DNA"/>
</dbReference>
<accession>L1I6Z9</accession>
<keyword evidence="5 12" id="KW-0963">Cytoplasm</keyword>
<gene>
    <name evidence="14" type="ORF">GUITHDRAFT_121793</name>
</gene>
<protein>
    <recommendedName>
        <fullName evidence="12">Dynein light intermediate chain</fullName>
    </recommendedName>
</protein>
<feature type="compositionally biased region" description="Basic and acidic residues" evidence="13">
    <location>
        <begin position="322"/>
        <end position="339"/>
    </location>
</feature>
<keyword evidence="11 12" id="KW-0206">Cytoskeleton</keyword>
<dbReference type="GeneID" id="17288755"/>
<evidence type="ECO:0000256" key="2">
    <source>
        <dbReference type="ARBA" id="ARBA00004245"/>
    </source>
</evidence>
<reference evidence="15" key="3">
    <citation type="submission" date="2016-03" db="UniProtKB">
        <authorList>
            <consortium name="EnsemblProtists"/>
        </authorList>
    </citation>
    <scope>IDENTIFICATION</scope>
</reference>
<evidence type="ECO:0000256" key="7">
    <source>
        <dbReference type="ARBA" id="ARBA00022741"/>
    </source>
</evidence>
<keyword evidence="16" id="KW-1185">Reference proteome</keyword>
<evidence type="ECO:0000256" key="1">
    <source>
        <dbReference type="ARBA" id="ARBA00004229"/>
    </source>
</evidence>
<evidence type="ECO:0000313" key="15">
    <source>
        <dbReference type="EnsemblProtists" id="EKX32026"/>
    </source>
</evidence>
<evidence type="ECO:0000256" key="9">
    <source>
        <dbReference type="ARBA" id="ARBA00023017"/>
    </source>
</evidence>
<evidence type="ECO:0000256" key="10">
    <source>
        <dbReference type="ARBA" id="ARBA00023175"/>
    </source>
</evidence>
<evidence type="ECO:0000256" key="4">
    <source>
        <dbReference type="ARBA" id="ARBA00022448"/>
    </source>
</evidence>
<dbReference type="Proteomes" id="UP000011087">
    <property type="component" value="Unassembled WGS sequence"/>
</dbReference>
<sequence length="339" mass="37278">MEDAMTWLNMMGLTSVGKTCLWASLQSSGRNQTVPAASPVRFAYSELDASDSDDGRHVLGVWLASDGSQAVKTCMRSARAQESLGDTVLLLCVDLSEPWRLSSALVDGIRTASESIKDCTNIEELEFSQLFPELQAMDLNIGVPLVVVGCKCDVIDTIPADDVLMMQYILRTFCLGFGLSLTFTSSKTLCNISRIKNLLNSMLWNVKSDISPQSCSSLFVRNTTREAEDKSKDLFHADDKQLLEELNDILSRETSHGKPPSSIAKSSHSKDTPSSRVAKVQEEDKESPATEDLRSKVSQGQVNDQVLTDYFASLLQKPPPSTDRKKTSKAMKENKGIPQ</sequence>
<dbReference type="PANTHER" id="PTHR12688:SF0">
    <property type="entry name" value="DYNEIN LIGHT INTERMEDIATE CHAIN"/>
    <property type="match status" value="1"/>
</dbReference>
<keyword evidence="8 12" id="KW-0067">ATP-binding</keyword>
<dbReference type="PaxDb" id="55529-EKX32026"/>